<protein>
    <submittedName>
        <fullName evidence="1">Uncharacterized protein OSJNBa0091F23.35</fullName>
    </submittedName>
</protein>
<dbReference type="AlphaFoldDB" id="Q6YRL6"/>
<organism evidence="1">
    <name type="scientific">Oryza sativa subsp. japonica</name>
    <name type="common">Rice</name>
    <dbReference type="NCBI Taxonomy" id="39947"/>
    <lineage>
        <taxon>Eukaryota</taxon>
        <taxon>Viridiplantae</taxon>
        <taxon>Streptophyta</taxon>
        <taxon>Embryophyta</taxon>
        <taxon>Tracheophyta</taxon>
        <taxon>Spermatophyta</taxon>
        <taxon>Magnoliopsida</taxon>
        <taxon>Liliopsida</taxon>
        <taxon>Poales</taxon>
        <taxon>Poaceae</taxon>
        <taxon>BOP clade</taxon>
        <taxon>Oryzoideae</taxon>
        <taxon>Oryzeae</taxon>
        <taxon>Oryzinae</taxon>
        <taxon>Oryza</taxon>
        <taxon>Oryza sativa</taxon>
    </lineage>
</organism>
<proteinExistence type="predicted"/>
<name>Q6YRL6_ORYSJ</name>
<evidence type="ECO:0000313" key="1">
    <source>
        <dbReference type="EMBL" id="BAD10808.1"/>
    </source>
</evidence>
<gene>
    <name evidence="1" type="primary">OSJNBa0091F23.35</name>
</gene>
<sequence>MKVNLDKYDILCSRLYAGLSYACYASSATSPSTNGHVPISPDIPYLGAVFHTGNWTNTAGGSHYYRSGLQ</sequence>
<dbReference type="EMBL" id="AP006617">
    <property type="protein sequence ID" value="BAD10808.1"/>
    <property type="molecule type" value="Genomic_DNA"/>
</dbReference>
<reference evidence="1" key="1">
    <citation type="submission" date="2003-09" db="EMBL/GenBank/DDBJ databases">
        <title>Oryza sativa nipponbare(GA3) genomic DNA, chromosome 8, BAC clone:OSJNBa0091F23.</title>
        <authorList>
            <person name="Sasaki T."/>
            <person name="Matsumoto T."/>
            <person name="Katayose Y."/>
        </authorList>
    </citation>
    <scope>NUCLEOTIDE SEQUENCE</scope>
</reference>
<accession>Q6YRL6</accession>